<dbReference type="SUPFAM" id="SSF55724">
    <property type="entry name" value="Mog1p/PsbP-like"/>
    <property type="match status" value="1"/>
</dbReference>
<evidence type="ECO:0000256" key="2">
    <source>
        <dbReference type="SAM" id="MobiDB-lite"/>
    </source>
</evidence>
<dbReference type="EMBL" id="CACSLK010030875">
    <property type="protein sequence ID" value="CAA0838479.1"/>
    <property type="molecule type" value="Genomic_DNA"/>
</dbReference>
<dbReference type="OrthoDB" id="2013293at2759"/>
<dbReference type="GO" id="GO:0009535">
    <property type="term" value="C:chloroplast thylakoid membrane"/>
    <property type="evidence" value="ECO:0007669"/>
    <property type="project" value="UniProtKB-SubCell"/>
</dbReference>
<evidence type="ECO:0000256" key="1">
    <source>
        <dbReference type="ARBA" id="ARBA00004334"/>
    </source>
</evidence>
<dbReference type="GO" id="GO:0015979">
    <property type="term" value="P:photosynthesis"/>
    <property type="evidence" value="ECO:0007669"/>
    <property type="project" value="InterPro"/>
</dbReference>
<comment type="subcellular location">
    <subcellularLocation>
        <location evidence="1">Plastid</location>
        <location evidence="1">Chloroplast thylakoid membrane</location>
    </subcellularLocation>
</comment>
<dbReference type="GO" id="GO:0009654">
    <property type="term" value="C:photosystem II oxygen evolving complex"/>
    <property type="evidence" value="ECO:0007669"/>
    <property type="project" value="InterPro"/>
</dbReference>
<dbReference type="Pfam" id="PF01789">
    <property type="entry name" value="PsbP"/>
    <property type="match status" value="1"/>
</dbReference>
<keyword evidence="5" id="KW-1185">Reference proteome</keyword>
<comment type="caution">
    <text evidence="4">The sequence shown here is derived from an EMBL/GenBank/DDBJ whole genome shotgun (WGS) entry which is preliminary data.</text>
</comment>
<feature type="domain" description="PsbP C-terminal" evidence="3">
    <location>
        <begin position="80"/>
        <end position="238"/>
    </location>
</feature>
<protein>
    <submittedName>
        <fullName evidence="4">PsbP domain-containing protein 3- chloroplastic</fullName>
    </submittedName>
</protein>
<dbReference type="PANTHER" id="PTHR31407:SF17">
    <property type="entry name" value="PSBP DOMAIN-CONTAINING PROTEIN 3, CHLOROPLASTIC"/>
    <property type="match status" value="1"/>
</dbReference>
<feature type="region of interest" description="Disordered" evidence="2">
    <location>
        <begin position="1"/>
        <end position="24"/>
    </location>
</feature>
<dbReference type="GO" id="GO:0019898">
    <property type="term" value="C:extrinsic component of membrane"/>
    <property type="evidence" value="ECO:0007669"/>
    <property type="project" value="InterPro"/>
</dbReference>
<accession>A0A9N7NUW7</accession>
<feature type="compositionally biased region" description="Polar residues" evidence="2">
    <location>
        <begin position="1"/>
        <end position="18"/>
    </location>
</feature>
<dbReference type="AlphaFoldDB" id="A0A9N7NUW7"/>
<proteinExistence type="predicted"/>
<evidence type="ECO:0000313" key="4">
    <source>
        <dbReference type="EMBL" id="CAA0838479.1"/>
    </source>
</evidence>
<dbReference type="Proteomes" id="UP001153555">
    <property type="component" value="Unassembled WGS sequence"/>
</dbReference>
<organism evidence="4 5">
    <name type="scientific">Striga hermonthica</name>
    <name type="common">Purple witchweed</name>
    <name type="synonym">Buchnera hermonthica</name>
    <dbReference type="NCBI Taxonomy" id="68872"/>
    <lineage>
        <taxon>Eukaryota</taxon>
        <taxon>Viridiplantae</taxon>
        <taxon>Streptophyta</taxon>
        <taxon>Embryophyta</taxon>
        <taxon>Tracheophyta</taxon>
        <taxon>Spermatophyta</taxon>
        <taxon>Magnoliopsida</taxon>
        <taxon>eudicotyledons</taxon>
        <taxon>Gunneridae</taxon>
        <taxon>Pentapetalae</taxon>
        <taxon>asterids</taxon>
        <taxon>lamiids</taxon>
        <taxon>Lamiales</taxon>
        <taxon>Orobanchaceae</taxon>
        <taxon>Buchnereae</taxon>
        <taxon>Striga</taxon>
    </lineage>
</organism>
<gene>
    <name evidence="4" type="ORF">SHERM_05087</name>
</gene>
<evidence type="ECO:0000313" key="5">
    <source>
        <dbReference type="Proteomes" id="UP001153555"/>
    </source>
</evidence>
<sequence>MATISSLHLSFSPSNPSLPQGPWRNKKPSIICCKAEHQNQCVIVGEECGTRRELMIQALTAAAVTFPAVGSVALAAESEDFRVYTDDVNKFKISIPQDWQVGNGEGDGVRSLTAFYPPEASSANVSILITGLGADFTRLESFGKVDEFAETLIGGLDRSWQRPPGVAAKLVDTKAANGLYYIEYTLQKPGDSLRRLFSVLGIADNGFYNRLYTLTGQFFDEEDEKFGPKIRKAVSSFRLF</sequence>
<dbReference type="PANTHER" id="PTHR31407">
    <property type="match status" value="1"/>
</dbReference>
<name>A0A9N7NUW7_STRHE</name>
<dbReference type="Gene3D" id="3.40.1000.10">
    <property type="entry name" value="Mog1/PsbP, alpha/beta/alpha sandwich"/>
    <property type="match status" value="1"/>
</dbReference>
<dbReference type="InterPro" id="IPR016123">
    <property type="entry name" value="Mog1/PsbP_a/b/a-sand"/>
</dbReference>
<dbReference type="GO" id="GO:0005509">
    <property type="term" value="F:calcium ion binding"/>
    <property type="evidence" value="ECO:0007669"/>
    <property type="project" value="InterPro"/>
</dbReference>
<evidence type="ECO:0000259" key="3">
    <source>
        <dbReference type="Pfam" id="PF01789"/>
    </source>
</evidence>
<dbReference type="InterPro" id="IPR002683">
    <property type="entry name" value="PsbP_C"/>
</dbReference>
<reference evidence="4" key="1">
    <citation type="submission" date="2019-12" db="EMBL/GenBank/DDBJ databases">
        <authorList>
            <person name="Scholes J."/>
        </authorList>
    </citation>
    <scope>NUCLEOTIDE SEQUENCE</scope>
</reference>